<dbReference type="EC" id="3.1.1.13" evidence="9"/>
<evidence type="ECO:0000256" key="4">
    <source>
        <dbReference type="ARBA" id="ARBA00019242"/>
    </source>
</evidence>
<dbReference type="EMBL" id="JACVVK020000023">
    <property type="protein sequence ID" value="KAK7502890.1"/>
    <property type="molecule type" value="Genomic_DNA"/>
</dbReference>
<evidence type="ECO:0000256" key="7">
    <source>
        <dbReference type="ARBA" id="ARBA00022824"/>
    </source>
</evidence>
<evidence type="ECO:0000256" key="5">
    <source>
        <dbReference type="ARBA" id="ARBA00022677"/>
    </source>
</evidence>
<dbReference type="SUPFAM" id="SSF48371">
    <property type="entry name" value="ARM repeat"/>
    <property type="match status" value="1"/>
</dbReference>
<evidence type="ECO:0000313" key="13">
    <source>
        <dbReference type="EMBL" id="KAK7502890.1"/>
    </source>
</evidence>
<dbReference type="GO" id="GO:0004771">
    <property type="term" value="F:sterol ester esterase activity"/>
    <property type="evidence" value="ECO:0007669"/>
    <property type="project" value="UniProtKB-EC"/>
</dbReference>
<name>A0ABD0LUI6_9CAEN</name>
<proteinExistence type="inferred from homology"/>
<keyword evidence="7" id="KW-0256">Endoplasmic reticulum</keyword>
<evidence type="ECO:0000256" key="11">
    <source>
        <dbReference type="SAM" id="MobiDB-lite"/>
    </source>
</evidence>
<dbReference type="Gene3D" id="1.25.10.10">
    <property type="entry name" value="Leucine-rich Repeat Variant"/>
    <property type="match status" value="1"/>
</dbReference>
<comment type="catalytic activity">
    <reaction evidence="10">
        <text>a cholesterol ester + H2O = cholesterol + a fatty acid + H(+)</text>
        <dbReference type="Rhea" id="RHEA:36403"/>
        <dbReference type="ChEBI" id="CHEBI:15377"/>
        <dbReference type="ChEBI" id="CHEBI:15378"/>
        <dbReference type="ChEBI" id="CHEBI:16113"/>
        <dbReference type="ChEBI" id="CHEBI:17002"/>
        <dbReference type="ChEBI" id="CHEBI:28868"/>
        <dbReference type="EC" id="3.1.1.13"/>
    </reaction>
    <physiologicalReaction direction="left-to-right" evidence="10">
        <dbReference type="Rhea" id="RHEA:36404"/>
    </physiologicalReaction>
</comment>
<feature type="domain" description="TIR" evidence="12">
    <location>
        <begin position="631"/>
        <end position="750"/>
    </location>
</feature>
<evidence type="ECO:0000256" key="10">
    <source>
        <dbReference type="ARBA" id="ARBA00049527"/>
    </source>
</evidence>
<dbReference type="FunFam" id="3.40.50.1820:FF:000068">
    <property type="entry name" value="Lipid droplet associated hydrolase"/>
    <property type="match status" value="1"/>
</dbReference>
<feature type="region of interest" description="Disordered" evidence="11">
    <location>
        <begin position="16"/>
        <end position="50"/>
    </location>
</feature>
<gene>
    <name evidence="13" type="ORF">BaRGS_00005839</name>
</gene>
<evidence type="ECO:0000256" key="8">
    <source>
        <dbReference type="ARBA" id="ARBA00031924"/>
    </source>
</evidence>
<protein>
    <recommendedName>
        <fullName evidence="4">Lipid droplet-associated hydrolase</fullName>
        <ecNumber evidence="9">3.1.1.13</ecNumber>
    </recommendedName>
    <alternativeName>
        <fullName evidence="8">Lipid droplet-associated serine hydrolase</fullName>
    </alternativeName>
</protein>
<dbReference type="GO" id="GO:0034389">
    <property type="term" value="P:lipid droplet organization"/>
    <property type="evidence" value="ECO:0007669"/>
    <property type="project" value="UniProtKB-ARBA"/>
</dbReference>
<evidence type="ECO:0000256" key="2">
    <source>
        <dbReference type="ARBA" id="ARBA00004502"/>
    </source>
</evidence>
<dbReference type="GO" id="GO:0005783">
    <property type="term" value="C:endoplasmic reticulum"/>
    <property type="evidence" value="ECO:0007669"/>
    <property type="project" value="UniProtKB-SubCell"/>
</dbReference>
<dbReference type="SUPFAM" id="SSF53474">
    <property type="entry name" value="alpha/beta-Hydrolases"/>
    <property type="match status" value="1"/>
</dbReference>
<evidence type="ECO:0000256" key="1">
    <source>
        <dbReference type="ARBA" id="ARBA00004240"/>
    </source>
</evidence>
<dbReference type="InterPro" id="IPR016024">
    <property type="entry name" value="ARM-type_fold"/>
</dbReference>
<dbReference type="Gene3D" id="3.40.50.1820">
    <property type="entry name" value="alpha/beta hydrolase"/>
    <property type="match status" value="1"/>
</dbReference>
<dbReference type="Pfam" id="PF03224">
    <property type="entry name" value="V-ATPase_H_N"/>
    <property type="match status" value="1"/>
</dbReference>
<dbReference type="PANTHER" id="PTHR46270">
    <property type="entry name" value="ARMADILLO-TYPE FOLD-RELATED"/>
    <property type="match status" value="1"/>
</dbReference>
<dbReference type="PANTHER" id="PTHR46270:SF2">
    <property type="entry name" value="TIR DOMAIN-CONTAINING PROTEIN"/>
    <property type="match status" value="1"/>
</dbReference>
<dbReference type="InterPro" id="IPR035897">
    <property type="entry name" value="Toll_tir_struct_dom_sf"/>
</dbReference>
<evidence type="ECO:0000256" key="9">
    <source>
        <dbReference type="ARBA" id="ARBA00039150"/>
    </source>
</evidence>
<dbReference type="Proteomes" id="UP001519460">
    <property type="component" value="Unassembled WGS sequence"/>
</dbReference>
<reference evidence="13 14" key="1">
    <citation type="journal article" date="2023" name="Sci. Data">
        <title>Genome assembly of the Korean intertidal mud-creeper Batillaria attramentaria.</title>
        <authorList>
            <person name="Patra A.K."/>
            <person name="Ho P.T."/>
            <person name="Jun S."/>
            <person name="Lee S.J."/>
            <person name="Kim Y."/>
            <person name="Won Y.J."/>
        </authorList>
    </citation>
    <scope>NUCLEOTIDE SEQUENCE [LARGE SCALE GENOMIC DNA]</scope>
    <source>
        <strain evidence="13">Wonlab-2016</strain>
    </source>
</reference>
<dbReference type="Pfam" id="PF10230">
    <property type="entry name" value="LIDHydrolase"/>
    <property type="match status" value="1"/>
</dbReference>
<dbReference type="InterPro" id="IPR019363">
    <property type="entry name" value="LDAH"/>
</dbReference>
<dbReference type="InterPro" id="IPR004908">
    <property type="entry name" value="ATPase_V1-cplx_hsu"/>
</dbReference>
<evidence type="ECO:0000313" key="14">
    <source>
        <dbReference type="Proteomes" id="UP001519460"/>
    </source>
</evidence>
<organism evidence="13 14">
    <name type="scientific">Batillaria attramentaria</name>
    <dbReference type="NCBI Taxonomy" id="370345"/>
    <lineage>
        <taxon>Eukaryota</taxon>
        <taxon>Metazoa</taxon>
        <taxon>Spiralia</taxon>
        <taxon>Lophotrochozoa</taxon>
        <taxon>Mollusca</taxon>
        <taxon>Gastropoda</taxon>
        <taxon>Caenogastropoda</taxon>
        <taxon>Sorbeoconcha</taxon>
        <taxon>Cerithioidea</taxon>
        <taxon>Batillariidae</taxon>
        <taxon>Batillaria</taxon>
    </lineage>
</organism>
<dbReference type="InterPro" id="IPR011989">
    <property type="entry name" value="ARM-like"/>
</dbReference>
<comment type="caution">
    <text evidence="13">The sequence shown here is derived from an EMBL/GenBank/DDBJ whole genome shotgun (WGS) entry which is preliminary data.</text>
</comment>
<feature type="compositionally biased region" description="Polar residues" evidence="11">
    <location>
        <begin position="94"/>
        <end position="103"/>
    </location>
</feature>
<comment type="similarity">
    <text evidence="3">Belongs to the AB hydrolase superfamily. LDAH family.</text>
</comment>
<feature type="compositionally biased region" description="Low complexity" evidence="11">
    <location>
        <begin position="110"/>
        <end position="120"/>
    </location>
</feature>
<sequence>MIVHFFIYYTDLMASTHPPKPRQKSSPRTNDQLPPVKVHTAQTSDPGKKTVQRGVFPLATAGNYSHILSTMDAKTSRQKKQLSSLRTSPMKFATSMNGHTQPDSGHAVTSGPRPASASSRGSRKVVLPKLQDSGDCKYVAEGQGEATKQTSTQAAEVNDAVNGAHDEQDGSHLLAKGRLTAEEQTATQADTKVTVKQEPGQSGVEACAQNDGQAVTEQKMDGKDQDADSDGEQAPAKSEQELEEAAKKKLDALSELYKKTATIEQRDEDGSYTTEFKKSIEAVRLSYFKFKKYPLRIMQESRDEAGKLLMKSGMVPILCDVVVAGLESGNYLSSEGKIVQNFSKPLHNAMQTLMNFSDACDDLTIALRYHEQLLPVVLKKIREWYPGHMDKTLKRTEDTLLKNCLSVVHNIAMRDDNIERFRQLHASDTLLLYLDSHDEGVKLAAVASLADIVTEQEADKLATSSETAHFLLNRLKRALKHKTHRFKGWSVEELVRAVRQLARNDANKRLLVEEGALPLLTEGVQSSFVDEKTECMQCLWVMSFDKRNADEMLASEQLMEEVVLAFEDHSLPKVCRHSAQGILWQLRDELVKTEKYRCVGEKFQNKVHTDKTSEVIAGKSSTVPGMPAGHVMLSYQWADQETVKQIRDELQAKGFRVWMDIDNMGGSTLQAMAEAIEEAFVVLMCMSQKYKDSPNCRAEAEYAFQQRKKIIPLIMQQGYRPDGWLGMILGAKLYYDFSGKYSFESRIMQLIKAVRESAGMLTSSDSVDGPSAERPPPQALSPGRLEIITAWTRSDVHDWLKKHKLDGTELEKLTGREIIFLYNLRSEAPEFFYNTLERKLQIITLPGLICFTDALNDLPQRMDDRQPVKSEYIDVGGVETHVLRAGSLPALQSRGESVRHLFLVIPGNPGIPEYYEQFMQTLWEKSNRQIPVWCVGHAGHVTGPNVNSLGWTEIVQQPDEAYTLEGQITHKVNFIKQHVPADVRLILIGHSIGCYMILNLLPRIPQFNIVRCFMLFPTIERMANSPNGRVFTPALNYLRWILVGTVKLLSYLSQAVHLKLVRYHFRDDPVPDCAVKASLNLFNPACVNYSTFLAKQEMAFVSGLQLDLLKQHMDKISFYYGAVDKWCPQEYCHEMQARFPDADIRLCQMDFSHAFVLDAGEEMAHIIWDWVQAHI</sequence>
<dbReference type="GO" id="GO:0005811">
    <property type="term" value="C:lipid droplet"/>
    <property type="evidence" value="ECO:0007669"/>
    <property type="project" value="UniProtKB-SubCell"/>
</dbReference>
<evidence type="ECO:0000256" key="6">
    <source>
        <dbReference type="ARBA" id="ARBA00022801"/>
    </source>
</evidence>
<dbReference type="AlphaFoldDB" id="A0ABD0LUI6"/>
<dbReference type="Gene3D" id="3.40.50.10140">
    <property type="entry name" value="Toll/interleukin-1 receptor homology (TIR) domain"/>
    <property type="match status" value="1"/>
</dbReference>
<dbReference type="Pfam" id="PF13676">
    <property type="entry name" value="TIR_2"/>
    <property type="match status" value="1"/>
</dbReference>
<comment type="subcellular location">
    <subcellularLocation>
        <location evidence="1">Endoplasmic reticulum</location>
    </subcellularLocation>
    <subcellularLocation>
        <location evidence="2">Lipid droplet</location>
    </subcellularLocation>
</comment>
<accession>A0ABD0LUI6</accession>
<keyword evidence="14" id="KW-1185">Reference proteome</keyword>
<feature type="region of interest" description="Disordered" evidence="11">
    <location>
        <begin position="183"/>
        <end position="242"/>
    </location>
</feature>
<evidence type="ECO:0000256" key="3">
    <source>
        <dbReference type="ARBA" id="ARBA00008300"/>
    </source>
</evidence>
<dbReference type="InterPro" id="IPR000157">
    <property type="entry name" value="TIR_dom"/>
</dbReference>
<dbReference type="SUPFAM" id="SSF52200">
    <property type="entry name" value="Toll/Interleukin receptor TIR domain"/>
    <property type="match status" value="1"/>
</dbReference>
<keyword evidence="6" id="KW-0378">Hydrolase</keyword>
<dbReference type="InterPro" id="IPR029058">
    <property type="entry name" value="AB_hydrolase_fold"/>
</dbReference>
<evidence type="ECO:0000259" key="12">
    <source>
        <dbReference type="Pfam" id="PF13676"/>
    </source>
</evidence>
<feature type="region of interest" description="Disordered" evidence="11">
    <location>
        <begin position="92"/>
        <end position="125"/>
    </location>
</feature>
<keyword evidence="5" id="KW-0551">Lipid droplet</keyword>